<dbReference type="EMBL" id="CAJVCH010548187">
    <property type="protein sequence ID" value="CAG7828602.1"/>
    <property type="molecule type" value="Genomic_DNA"/>
</dbReference>
<dbReference type="Proteomes" id="UP000708208">
    <property type="component" value="Unassembled WGS sequence"/>
</dbReference>
<sequence>YPLNPGSDFVKEGKKLMAVTNAN</sequence>
<accession>A0A8J2L4F3</accession>
<reference evidence="1" key="1">
    <citation type="submission" date="2021-06" db="EMBL/GenBank/DDBJ databases">
        <authorList>
            <person name="Hodson N. C."/>
            <person name="Mongue J. A."/>
            <person name="Jaron S. K."/>
        </authorList>
    </citation>
    <scope>NUCLEOTIDE SEQUENCE</scope>
</reference>
<dbReference type="AlphaFoldDB" id="A0A8J2L4F3"/>
<evidence type="ECO:0000313" key="1">
    <source>
        <dbReference type="EMBL" id="CAG7828602.1"/>
    </source>
</evidence>
<proteinExistence type="predicted"/>
<protein>
    <submittedName>
        <fullName evidence="1">Uncharacterized protein</fullName>
    </submittedName>
</protein>
<keyword evidence="2" id="KW-1185">Reference proteome</keyword>
<name>A0A8J2L4F3_9HEXA</name>
<organism evidence="1 2">
    <name type="scientific">Allacma fusca</name>
    <dbReference type="NCBI Taxonomy" id="39272"/>
    <lineage>
        <taxon>Eukaryota</taxon>
        <taxon>Metazoa</taxon>
        <taxon>Ecdysozoa</taxon>
        <taxon>Arthropoda</taxon>
        <taxon>Hexapoda</taxon>
        <taxon>Collembola</taxon>
        <taxon>Symphypleona</taxon>
        <taxon>Sminthuridae</taxon>
        <taxon>Allacma</taxon>
    </lineage>
</organism>
<comment type="caution">
    <text evidence="1">The sequence shown here is derived from an EMBL/GenBank/DDBJ whole genome shotgun (WGS) entry which is preliminary data.</text>
</comment>
<feature type="non-terminal residue" evidence="1">
    <location>
        <position position="1"/>
    </location>
</feature>
<gene>
    <name evidence="1" type="ORF">AFUS01_LOCUS38520</name>
</gene>
<evidence type="ECO:0000313" key="2">
    <source>
        <dbReference type="Proteomes" id="UP000708208"/>
    </source>
</evidence>
<feature type="non-terminal residue" evidence="1">
    <location>
        <position position="23"/>
    </location>
</feature>